<keyword evidence="3" id="KW-1185">Reference proteome</keyword>
<dbReference type="Proteomes" id="UP000054217">
    <property type="component" value="Unassembled WGS sequence"/>
</dbReference>
<feature type="region of interest" description="Disordered" evidence="1">
    <location>
        <begin position="269"/>
        <end position="288"/>
    </location>
</feature>
<feature type="region of interest" description="Disordered" evidence="1">
    <location>
        <begin position="150"/>
        <end position="170"/>
    </location>
</feature>
<evidence type="ECO:0000313" key="3">
    <source>
        <dbReference type="Proteomes" id="UP000054217"/>
    </source>
</evidence>
<evidence type="ECO:0000256" key="1">
    <source>
        <dbReference type="SAM" id="MobiDB-lite"/>
    </source>
</evidence>
<organism evidence="2 3">
    <name type="scientific">Pisolithus tinctorius Marx 270</name>
    <dbReference type="NCBI Taxonomy" id="870435"/>
    <lineage>
        <taxon>Eukaryota</taxon>
        <taxon>Fungi</taxon>
        <taxon>Dikarya</taxon>
        <taxon>Basidiomycota</taxon>
        <taxon>Agaricomycotina</taxon>
        <taxon>Agaricomycetes</taxon>
        <taxon>Agaricomycetidae</taxon>
        <taxon>Boletales</taxon>
        <taxon>Sclerodermatineae</taxon>
        <taxon>Pisolithaceae</taxon>
        <taxon>Pisolithus</taxon>
    </lineage>
</organism>
<reference evidence="2 3" key="1">
    <citation type="submission" date="2014-04" db="EMBL/GenBank/DDBJ databases">
        <authorList>
            <consortium name="DOE Joint Genome Institute"/>
            <person name="Kuo A."/>
            <person name="Kohler A."/>
            <person name="Costa M.D."/>
            <person name="Nagy L.G."/>
            <person name="Floudas D."/>
            <person name="Copeland A."/>
            <person name="Barry K.W."/>
            <person name="Cichocki N."/>
            <person name="Veneault-Fourrey C."/>
            <person name="LaButti K."/>
            <person name="Lindquist E.A."/>
            <person name="Lipzen A."/>
            <person name="Lundell T."/>
            <person name="Morin E."/>
            <person name="Murat C."/>
            <person name="Sun H."/>
            <person name="Tunlid A."/>
            <person name="Henrissat B."/>
            <person name="Grigoriev I.V."/>
            <person name="Hibbett D.S."/>
            <person name="Martin F."/>
            <person name="Nordberg H.P."/>
            <person name="Cantor M.N."/>
            <person name="Hua S.X."/>
        </authorList>
    </citation>
    <scope>NUCLEOTIDE SEQUENCE [LARGE SCALE GENOMIC DNA]</scope>
    <source>
        <strain evidence="2 3">Marx 270</strain>
    </source>
</reference>
<dbReference type="HOGENOM" id="CLU_048923_0_0_1"/>
<accession>A0A0C3NH90</accession>
<evidence type="ECO:0000313" key="2">
    <source>
        <dbReference type="EMBL" id="KIN95085.1"/>
    </source>
</evidence>
<gene>
    <name evidence="2" type="ORF">M404DRAFT_34474</name>
</gene>
<protein>
    <submittedName>
        <fullName evidence="2">Uncharacterized protein</fullName>
    </submittedName>
</protein>
<dbReference type="InParanoid" id="A0A0C3NH90"/>
<feature type="compositionally biased region" description="Basic and acidic residues" evidence="1">
    <location>
        <begin position="65"/>
        <end position="99"/>
    </location>
</feature>
<feature type="compositionally biased region" description="Acidic residues" evidence="1">
    <location>
        <begin position="273"/>
        <end position="288"/>
    </location>
</feature>
<proteinExistence type="predicted"/>
<name>A0A0C3NH90_PISTI</name>
<reference evidence="3" key="2">
    <citation type="submission" date="2015-01" db="EMBL/GenBank/DDBJ databases">
        <title>Evolutionary Origins and Diversification of the Mycorrhizal Mutualists.</title>
        <authorList>
            <consortium name="DOE Joint Genome Institute"/>
            <consortium name="Mycorrhizal Genomics Consortium"/>
            <person name="Kohler A."/>
            <person name="Kuo A."/>
            <person name="Nagy L.G."/>
            <person name="Floudas D."/>
            <person name="Copeland A."/>
            <person name="Barry K.W."/>
            <person name="Cichocki N."/>
            <person name="Veneault-Fourrey C."/>
            <person name="LaButti K."/>
            <person name="Lindquist E.A."/>
            <person name="Lipzen A."/>
            <person name="Lundell T."/>
            <person name="Morin E."/>
            <person name="Murat C."/>
            <person name="Riley R."/>
            <person name="Ohm R."/>
            <person name="Sun H."/>
            <person name="Tunlid A."/>
            <person name="Henrissat B."/>
            <person name="Grigoriev I.V."/>
            <person name="Hibbett D.S."/>
            <person name="Martin F."/>
        </authorList>
    </citation>
    <scope>NUCLEOTIDE SEQUENCE [LARGE SCALE GENOMIC DNA]</scope>
    <source>
        <strain evidence="3">Marx 270</strain>
    </source>
</reference>
<feature type="region of interest" description="Disordered" evidence="1">
    <location>
        <begin position="60"/>
        <end position="106"/>
    </location>
</feature>
<dbReference type="STRING" id="870435.A0A0C3NH90"/>
<dbReference type="EMBL" id="KN832077">
    <property type="protein sequence ID" value="KIN95085.1"/>
    <property type="molecule type" value="Genomic_DNA"/>
</dbReference>
<sequence length="288" mass="32212">MSELRPITTTDNNNKGQVVINWTQVSDDAIQYDTDDKETMMAKAKERMWCKAAEQAWQEEQAQLEAERVERERAAHEAKEERAHEEERRHRSKEEREAKAGSSEAAGVKKVVMDPSCTCCTQAKTVFKGQALVACRWEGQKDTEASPKIKVNKGKKQKADDEMPEPGLSQKKQVKLKPIKVLEINEPKASGSRARKAMAGGLLGLEDKLEWLIDITGLIANNLVGLFELQEAVVKNSGCIADVLEAIINESYGFRLDLDELHEEVEWLQAKGEEEEAEGGDESMAEAE</sequence>
<dbReference type="AlphaFoldDB" id="A0A0C3NH90"/>